<dbReference type="STRING" id="200324.A0A2N5W0X4"/>
<evidence type="ECO:0000313" key="2">
    <source>
        <dbReference type="Proteomes" id="UP000235388"/>
    </source>
</evidence>
<sequence>MMADHGCAMLMLDATHNSVSNYFLKDGEKVSLWTFMICDPTLGKGVPVAWAFTASAAKAAIAQVLIWLHKSTGFIPLLFMSNCALAITKAIALVFQDHTQAPKHYWCLFHVLKAFKKKAQTHLPDEWEAAFSQFRLERCSNSRARPVVGQALSDRSTCRRVGQACPISSWDRSHRTSRDRSDKSVRPVGSCFGRTVPVRPPVEHGCSSTARTAVFDRLMPAVQTDQQGIHTNNYTESWHHILKTSYLPQPDHFQIEEVVQILVEKVEFQYHWAHLQVEAGFAGQTTNKFQMRSKAAAKAFSAADMDLLSIYLFQVQHLYIINSFTNP</sequence>
<gene>
    <name evidence="1" type="ORF">PCANC_02223</name>
</gene>
<dbReference type="EMBL" id="PGCJ01000027">
    <property type="protein sequence ID" value="PLW55909.1"/>
    <property type="molecule type" value="Genomic_DNA"/>
</dbReference>
<dbReference type="AlphaFoldDB" id="A0A2N5W0X4"/>
<accession>A0A2N5W0X4</accession>
<dbReference type="OrthoDB" id="2507789at2759"/>
<dbReference type="PANTHER" id="PTHR48159:SF1">
    <property type="entry name" value="MEMBRANE-ASSOCIATED GIANT PROTEIN ANTIGEN, PUTATIVE-RELATED"/>
    <property type="match status" value="1"/>
</dbReference>
<comment type="caution">
    <text evidence="1">The sequence shown here is derived from an EMBL/GenBank/DDBJ whole genome shotgun (WGS) entry which is preliminary data.</text>
</comment>
<evidence type="ECO:0000313" key="1">
    <source>
        <dbReference type="EMBL" id="PLW55909.1"/>
    </source>
</evidence>
<name>A0A2N5W0X4_9BASI</name>
<dbReference type="Proteomes" id="UP000235388">
    <property type="component" value="Unassembled WGS sequence"/>
</dbReference>
<keyword evidence="2" id="KW-1185">Reference proteome</keyword>
<evidence type="ECO:0008006" key="3">
    <source>
        <dbReference type="Google" id="ProtNLM"/>
    </source>
</evidence>
<dbReference type="PANTHER" id="PTHR48159">
    <property type="entry name" value="MULE DOMAIN-CONTAINING PROTEIN"/>
    <property type="match status" value="1"/>
</dbReference>
<reference evidence="1 2" key="1">
    <citation type="submission" date="2017-11" db="EMBL/GenBank/DDBJ databases">
        <title>De novo assembly and phasing of dikaryotic genomes from two isolates of Puccinia coronata f. sp. avenae, the causal agent of oat crown rust.</title>
        <authorList>
            <person name="Miller M.E."/>
            <person name="Zhang Y."/>
            <person name="Omidvar V."/>
            <person name="Sperschneider J."/>
            <person name="Schwessinger B."/>
            <person name="Raley C."/>
            <person name="Palmer J.M."/>
            <person name="Garnica D."/>
            <person name="Upadhyaya N."/>
            <person name="Rathjen J."/>
            <person name="Taylor J.M."/>
            <person name="Park R.F."/>
            <person name="Dodds P.N."/>
            <person name="Hirsch C.D."/>
            <person name="Kianian S.F."/>
            <person name="Figueroa M."/>
        </authorList>
    </citation>
    <scope>NUCLEOTIDE SEQUENCE [LARGE SCALE GENOMIC DNA]</scope>
    <source>
        <strain evidence="1">12NC29</strain>
    </source>
</reference>
<organism evidence="1 2">
    <name type="scientific">Puccinia coronata f. sp. avenae</name>
    <dbReference type="NCBI Taxonomy" id="200324"/>
    <lineage>
        <taxon>Eukaryota</taxon>
        <taxon>Fungi</taxon>
        <taxon>Dikarya</taxon>
        <taxon>Basidiomycota</taxon>
        <taxon>Pucciniomycotina</taxon>
        <taxon>Pucciniomycetes</taxon>
        <taxon>Pucciniales</taxon>
        <taxon>Pucciniaceae</taxon>
        <taxon>Puccinia</taxon>
    </lineage>
</organism>
<protein>
    <recommendedName>
        <fullName evidence="3">MULE transposase domain-containing protein</fullName>
    </recommendedName>
</protein>
<proteinExistence type="predicted"/>